<reference evidence="2 3" key="1">
    <citation type="submission" date="2016-07" db="EMBL/GenBank/DDBJ databases">
        <title>Characterization of isolates of Eisenbergiella tayi derived from blood cultures, using whole genome sequencing.</title>
        <authorList>
            <person name="Burdz T."/>
            <person name="Wiebe D."/>
            <person name="Huynh C."/>
            <person name="Bernard K."/>
        </authorList>
    </citation>
    <scope>NUCLEOTIDE SEQUENCE [LARGE SCALE GENOMIC DNA]</scope>
    <source>
        <strain evidence="2 3">NML 110608</strain>
    </source>
</reference>
<gene>
    <name evidence="2" type="primary">pyrE_1</name>
    <name evidence="2" type="ORF">BEI61_01706</name>
</gene>
<evidence type="ECO:0000313" key="2">
    <source>
        <dbReference type="EMBL" id="ODM05817.1"/>
    </source>
</evidence>
<dbReference type="CDD" id="cd06223">
    <property type="entry name" value="PRTases_typeI"/>
    <property type="match status" value="1"/>
</dbReference>
<dbReference type="InterPro" id="IPR023214">
    <property type="entry name" value="HAD_sf"/>
</dbReference>
<dbReference type="EC" id="2.4.2.10" evidence="2"/>
<keyword evidence="2" id="KW-0328">Glycosyltransferase</keyword>
<dbReference type="EMBL" id="MCGH01000002">
    <property type="protein sequence ID" value="ODM05817.1"/>
    <property type="molecule type" value="Genomic_DNA"/>
</dbReference>
<accession>A0A1E3ABG4</accession>
<dbReference type="InterPro" id="IPR029057">
    <property type="entry name" value="PRTase-like"/>
</dbReference>
<evidence type="ECO:0000313" key="3">
    <source>
        <dbReference type="Proteomes" id="UP000094067"/>
    </source>
</evidence>
<comment type="caution">
    <text evidence="2">The sequence shown here is derived from an EMBL/GenBank/DDBJ whole genome shotgun (WGS) entry which is preliminary data.</text>
</comment>
<organism evidence="2 3">
    <name type="scientific">Eisenbergiella tayi</name>
    <dbReference type="NCBI Taxonomy" id="1432052"/>
    <lineage>
        <taxon>Bacteria</taxon>
        <taxon>Bacillati</taxon>
        <taxon>Bacillota</taxon>
        <taxon>Clostridia</taxon>
        <taxon>Lachnospirales</taxon>
        <taxon>Lachnospiraceae</taxon>
        <taxon>Eisenbergiella</taxon>
    </lineage>
</organism>
<dbReference type="PATRIC" id="fig|1432052.4.peg.1904"/>
<dbReference type="Proteomes" id="UP000094067">
    <property type="component" value="Unassembled WGS sequence"/>
</dbReference>
<dbReference type="Pfam" id="PF00156">
    <property type="entry name" value="Pribosyltran"/>
    <property type="match status" value="1"/>
</dbReference>
<dbReference type="Gene3D" id="3.40.50.1000">
    <property type="entry name" value="HAD superfamily/HAD-like"/>
    <property type="match status" value="1"/>
</dbReference>
<dbReference type="AlphaFoldDB" id="A0A1E3ABG4"/>
<dbReference type="RefSeq" id="WP_069151967.1">
    <property type="nucleotide sequence ID" value="NZ_MCGH01000002.1"/>
</dbReference>
<feature type="domain" description="Phosphoribosyltransferase" evidence="1">
    <location>
        <begin position="18"/>
        <end position="146"/>
    </location>
</feature>
<proteinExistence type="predicted"/>
<dbReference type="SUPFAM" id="SSF53271">
    <property type="entry name" value="PRTase-like"/>
    <property type="match status" value="1"/>
</dbReference>
<evidence type="ECO:0000259" key="1">
    <source>
        <dbReference type="Pfam" id="PF00156"/>
    </source>
</evidence>
<dbReference type="GO" id="GO:0004588">
    <property type="term" value="F:orotate phosphoribosyltransferase activity"/>
    <property type="evidence" value="ECO:0007669"/>
    <property type="project" value="UniProtKB-EC"/>
</dbReference>
<dbReference type="Gene3D" id="3.40.50.2020">
    <property type="match status" value="1"/>
</dbReference>
<dbReference type="InterPro" id="IPR000836">
    <property type="entry name" value="PRTase_dom"/>
</dbReference>
<keyword evidence="2" id="KW-0808">Transferase</keyword>
<sequence length="321" mass="37106">MVGFTNFITFEELGECIYTNISKVPRNVDLIVGIPRSGTLAANLLALYLNLPFTDIDTLIRKGELRSGSTRKCQNWIKSVAEAEHILVVDDSISSGKAMKEARRKIKEAGITNHVSFLAIYALGVSRNLVDIYFKICEQPRMFEWNYMHHWALEYVCMDIDGVLCEDPSVYQNDDGKNYYDFLINAIPKIIPTQKVGKLVSCRLEKYRKETEEWLSHHNVIYDELYLLPANSAKERRDNFEQAKFKADIYKKSNCVLFIESNYEQAVKICEYSGKQVFSVSNKKLINPDNLIDHIKIIHNDFRITLKRTIKKILGKINYVK</sequence>
<protein>
    <submittedName>
        <fullName evidence="2">Orotate phosphoribosyltransferase</fullName>
        <ecNumber evidence="2">2.4.2.10</ecNumber>
    </submittedName>
</protein>
<name>A0A1E3ABG4_9FIRM</name>